<dbReference type="PANTHER" id="PTHR11060:SF0">
    <property type="entry name" value="PROTEIN MEMO1"/>
    <property type="match status" value="1"/>
</dbReference>
<dbReference type="STRING" id="608538.HTH_0235"/>
<reference evidence="3 4" key="1">
    <citation type="journal article" date="2010" name="J. Bacteriol.">
        <title>Complete genome sequence of the thermophilic, obligately chemolithoautotrophic hydrogen-oxidizing bacterium Hydrogenobacter thermophilus TK-6.</title>
        <authorList>
            <person name="Arai H."/>
            <person name="Kanbe H."/>
            <person name="Ishii M."/>
            <person name="Igarashi Y."/>
        </authorList>
    </citation>
    <scope>NUCLEOTIDE SEQUENCE [LARGE SCALE GENOMIC DNA]</scope>
    <source>
        <strain evidence="4">DSM 6534 / IAM 12695 / TK-6 [Tokyo]</strain>
    </source>
</reference>
<evidence type="ECO:0000256" key="1">
    <source>
        <dbReference type="ARBA" id="ARBA00006315"/>
    </source>
</evidence>
<gene>
    <name evidence="3" type="ordered locus">HTH_0235</name>
</gene>
<keyword evidence="3" id="KW-0560">Oxidoreductase</keyword>
<keyword evidence="3" id="KW-0223">Dioxygenase</keyword>
<keyword evidence="4" id="KW-1185">Reference proteome</keyword>
<dbReference type="KEGG" id="hte:Hydth_0234"/>
<dbReference type="AlphaFoldDB" id="D3DFV0"/>
<dbReference type="PATRIC" id="fig|608538.5.peg.235"/>
<dbReference type="Proteomes" id="UP000002574">
    <property type="component" value="Chromosome"/>
</dbReference>
<dbReference type="EMBL" id="AP011112">
    <property type="protein sequence ID" value="BAI68702.1"/>
    <property type="molecule type" value="Genomic_DNA"/>
</dbReference>
<dbReference type="eggNOG" id="COG1355">
    <property type="taxonomic scope" value="Bacteria"/>
</dbReference>
<comment type="similarity">
    <text evidence="1 2">Belongs to the MEMO1 family.</text>
</comment>
<dbReference type="CDD" id="cd07361">
    <property type="entry name" value="MEMO_like"/>
    <property type="match status" value="1"/>
</dbReference>
<dbReference type="PANTHER" id="PTHR11060">
    <property type="entry name" value="PROTEIN MEMO1"/>
    <property type="match status" value="1"/>
</dbReference>
<dbReference type="InterPro" id="IPR002737">
    <property type="entry name" value="MEMO1_fam"/>
</dbReference>
<dbReference type="Pfam" id="PF01875">
    <property type="entry name" value="Memo"/>
    <property type="match status" value="1"/>
</dbReference>
<evidence type="ECO:0000313" key="3">
    <source>
        <dbReference type="EMBL" id="BAI68702.1"/>
    </source>
</evidence>
<name>D3DFV0_HYDTT</name>
<dbReference type="Gene3D" id="3.40.830.10">
    <property type="entry name" value="LigB-like"/>
    <property type="match status" value="1"/>
</dbReference>
<dbReference type="RefSeq" id="WP_012962885.1">
    <property type="nucleotide sequence ID" value="NC_013799.1"/>
</dbReference>
<dbReference type="HAMAP" id="MF_00055">
    <property type="entry name" value="MEMO1"/>
    <property type="match status" value="1"/>
</dbReference>
<accession>D3DFV0</accession>
<dbReference type="GO" id="GO:0051213">
    <property type="term" value="F:dioxygenase activity"/>
    <property type="evidence" value="ECO:0007669"/>
    <property type="project" value="UniProtKB-KW"/>
</dbReference>
<organism evidence="3 4">
    <name type="scientific">Hydrogenobacter thermophilus (strain DSM 6534 / IAM 12695 / TK-6)</name>
    <dbReference type="NCBI Taxonomy" id="608538"/>
    <lineage>
        <taxon>Bacteria</taxon>
        <taxon>Pseudomonadati</taxon>
        <taxon>Aquificota</taxon>
        <taxon>Aquificia</taxon>
        <taxon>Aquificales</taxon>
        <taxon>Aquificaceae</taxon>
        <taxon>Hydrogenobacter</taxon>
    </lineage>
</organism>
<evidence type="ECO:0000256" key="2">
    <source>
        <dbReference type="HAMAP-Rule" id="MF_00055"/>
    </source>
</evidence>
<proteinExistence type="inferred from homology"/>
<dbReference type="NCBIfam" id="TIGR04336">
    <property type="entry name" value="AmmeMemoSam_B"/>
    <property type="match status" value="1"/>
</dbReference>
<dbReference type="KEGG" id="hth:HTH_0235"/>
<evidence type="ECO:0000313" key="4">
    <source>
        <dbReference type="Proteomes" id="UP000002574"/>
    </source>
</evidence>
<protein>
    <recommendedName>
        <fullName evidence="2">MEMO1 family protein HTH_0235</fullName>
    </recommendedName>
</protein>
<sequence>MKIKRPNVAGIFYPSDPKKLRDTVLALLKNSKLFPLKPVGLVAPHAGYTYSGAVAGAVYKQLENLDLSKDWMVVIIAPSHYFFFEGITFGSYQAFETPLGQVEVDRKAIERFIDTRKSLRVSFSDIPYDKEHSLEVQLPFLQVLLKSFRLVPVLYSDAKPEEIKEVLNFFEGENTLFVVSSDLSHYHSENTARYKDSFCHAGIESLDVKLLGRCEACGITGITGAIFYARERNLKGKLIDYKTSGEVSEERHRVVGYGGYIFTS</sequence>
<dbReference type="OrthoDB" id="9785549at2"/>